<dbReference type="AlphaFoldDB" id="A0A3D4T351"/>
<feature type="non-terminal residue" evidence="1">
    <location>
        <position position="1"/>
    </location>
</feature>
<protein>
    <submittedName>
        <fullName evidence="1">Triacylglycerol lipase</fullName>
    </submittedName>
</protein>
<dbReference type="GO" id="GO:0016042">
    <property type="term" value="P:lipid catabolic process"/>
    <property type="evidence" value="ECO:0007669"/>
    <property type="project" value="InterPro"/>
</dbReference>
<proteinExistence type="predicted"/>
<accession>A0A3D4T351</accession>
<dbReference type="InterPro" id="IPR029058">
    <property type="entry name" value="AB_hydrolase_fold"/>
</dbReference>
<evidence type="ECO:0000313" key="1">
    <source>
        <dbReference type="EMBL" id="HCT15641.1"/>
    </source>
</evidence>
<organism evidence="1 2">
    <name type="scientific">Corynebacterium nuruki</name>
    <dbReference type="NCBI Taxonomy" id="1032851"/>
    <lineage>
        <taxon>Bacteria</taxon>
        <taxon>Bacillati</taxon>
        <taxon>Actinomycetota</taxon>
        <taxon>Actinomycetes</taxon>
        <taxon>Mycobacteriales</taxon>
        <taxon>Corynebacteriaceae</taxon>
        <taxon>Corynebacterium</taxon>
    </lineage>
</organism>
<evidence type="ECO:0000313" key="2">
    <source>
        <dbReference type="Proteomes" id="UP000261739"/>
    </source>
</evidence>
<reference evidence="1 2" key="1">
    <citation type="journal article" date="2018" name="Nat. Biotechnol.">
        <title>A standardized bacterial taxonomy based on genome phylogeny substantially revises the tree of life.</title>
        <authorList>
            <person name="Parks D.H."/>
            <person name="Chuvochina M."/>
            <person name="Waite D.W."/>
            <person name="Rinke C."/>
            <person name="Skarshewski A."/>
            <person name="Chaumeil P.A."/>
            <person name="Hugenholtz P."/>
        </authorList>
    </citation>
    <scope>NUCLEOTIDE SEQUENCE [LARGE SCALE GENOMIC DNA]</scope>
    <source>
        <strain evidence="1">UBA11247</strain>
    </source>
</reference>
<dbReference type="InterPro" id="IPR005152">
    <property type="entry name" value="Lipase_secreted"/>
</dbReference>
<sequence length="63" mass="7009">DVRSIARQYCDDGADITYHEYQLLSHTMGMVPWIAEALPWLQGRFDGAAVTNNCGNILPGNEL</sequence>
<dbReference type="Gene3D" id="3.40.50.1820">
    <property type="entry name" value="alpha/beta hydrolase"/>
    <property type="match status" value="1"/>
</dbReference>
<name>A0A3D4T351_9CORY</name>
<dbReference type="STRING" id="863239.GCA_000213935_00924"/>
<dbReference type="Proteomes" id="UP000261739">
    <property type="component" value="Unassembled WGS sequence"/>
</dbReference>
<dbReference type="Pfam" id="PF03583">
    <property type="entry name" value="LIP"/>
    <property type="match status" value="1"/>
</dbReference>
<dbReference type="EMBL" id="DQID01000325">
    <property type="protein sequence ID" value="HCT15641.1"/>
    <property type="molecule type" value="Genomic_DNA"/>
</dbReference>
<dbReference type="RefSeq" id="WP_273053187.1">
    <property type="nucleotide sequence ID" value="NZ_DAITTW010000186.1"/>
</dbReference>
<comment type="caution">
    <text evidence="1">The sequence shown here is derived from an EMBL/GenBank/DDBJ whole genome shotgun (WGS) entry which is preliminary data.</text>
</comment>
<dbReference type="GO" id="GO:0004806">
    <property type="term" value="F:triacylglycerol lipase activity"/>
    <property type="evidence" value="ECO:0007669"/>
    <property type="project" value="InterPro"/>
</dbReference>
<gene>
    <name evidence="1" type="ORF">DIW82_12885</name>
</gene>